<gene>
    <name evidence="2" type="primary">A09g512350.1_BraROA</name>
    <name evidence="2" type="ORF">IGI04_036343</name>
</gene>
<dbReference type="EMBL" id="JADBGQ010000008">
    <property type="protein sequence ID" value="KAG5384873.1"/>
    <property type="molecule type" value="Genomic_DNA"/>
</dbReference>
<reference evidence="2 3" key="1">
    <citation type="submission" date="2021-03" db="EMBL/GenBank/DDBJ databases">
        <authorList>
            <person name="King G.J."/>
            <person name="Bancroft I."/>
            <person name="Baten A."/>
            <person name="Bloomfield J."/>
            <person name="Borpatragohain P."/>
            <person name="He Z."/>
            <person name="Irish N."/>
            <person name="Irwin J."/>
            <person name="Liu K."/>
            <person name="Mauleon R.P."/>
            <person name="Moore J."/>
            <person name="Morris R."/>
            <person name="Ostergaard L."/>
            <person name="Wang B."/>
            <person name="Wells R."/>
        </authorList>
    </citation>
    <scope>NUCLEOTIDE SEQUENCE [LARGE SCALE GENOMIC DNA]</scope>
    <source>
        <strain evidence="2">R-o-18</strain>
        <tissue evidence="2">Leaf</tissue>
    </source>
</reference>
<organism evidence="2 3">
    <name type="scientific">Brassica rapa subsp. trilocularis</name>
    <dbReference type="NCBI Taxonomy" id="1813537"/>
    <lineage>
        <taxon>Eukaryota</taxon>
        <taxon>Viridiplantae</taxon>
        <taxon>Streptophyta</taxon>
        <taxon>Embryophyta</taxon>
        <taxon>Tracheophyta</taxon>
        <taxon>Spermatophyta</taxon>
        <taxon>Magnoliopsida</taxon>
        <taxon>eudicotyledons</taxon>
        <taxon>Gunneridae</taxon>
        <taxon>Pentapetalae</taxon>
        <taxon>rosids</taxon>
        <taxon>malvids</taxon>
        <taxon>Brassicales</taxon>
        <taxon>Brassicaceae</taxon>
        <taxon>Brassiceae</taxon>
        <taxon>Brassica</taxon>
    </lineage>
</organism>
<dbReference type="Proteomes" id="UP000823674">
    <property type="component" value="Chromosome A09"/>
</dbReference>
<feature type="compositionally biased region" description="Polar residues" evidence="1">
    <location>
        <begin position="113"/>
        <end position="130"/>
    </location>
</feature>
<evidence type="ECO:0000256" key="1">
    <source>
        <dbReference type="SAM" id="MobiDB-lite"/>
    </source>
</evidence>
<proteinExistence type="predicted"/>
<protein>
    <submittedName>
        <fullName evidence="2">Uncharacterized protein</fullName>
    </submittedName>
</protein>
<keyword evidence="3" id="KW-1185">Reference proteome</keyword>
<evidence type="ECO:0000313" key="3">
    <source>
        <dbReference type="Proteomes" id="UP000823674"/>
    </source>
</evidence>
<evidence type="ECO:0000313" key="2">
    <source>
        <dbReference type="EMBL" id="KAG5384873.1"/>
    </source>
</evidence>
<accession>A0ABQ7LE61</accession>
<feature type="region of interest" description="Disordered" evidence="1">
    <location>
        <begin position="89"/>
        <end position="136"/>
    </location>
</feature>
<name>A0ABQ7LE61_BRACM</name>
<sequence>MANSSILLSDLKFDASPPLFKCGFSDFCLSSFERESLKPFESFRSRFLETLKQGFSNVSMEILSLLFLRSSVEMKSVPLLRRKRAKEFAGETSRHRHFSLSEPEPGLRRPESPRQNTSCCTYQNLPSTNHQVRRHQ</sequence>
<comment type="caution">
    <text evidence="2">The sequence shown here is derived from an EMBL/GenBank/DDBJ whole genome shotgun (WGS) entry which is preliminary data.</text>
</comment>
<feature type="non-terminal residue" evidence="2">
    <location>
        <position position="136"/>
    </location>
</feature>